<dbReference type="EC" id="2.3.1.1" evidence="11"/>
<dbReference type="Pfam" id="PF01960">
    <property type="entry name" value="ArgJ"/>
    <property type="match status" value="1"/>
</dbReference>
<dbReference type="PANTHER" id="PTHR23100:SF0">
    <property type="entry name" value="ARGININE BIOSYNTHESIS BIFUNCTIONAL PROTEIN ARGJ, MITOCHONDRIAL"/>
    <property type="match status" value="1"/>
</dbReference>
<keyword evidence="5 11" id="KW-0055">Arginine biosynthesis</keyword>
<dbReference type="GO" id="GO:0005737">
    <property type="term" value="C:cytoplasm"/>
    <property type="evidence" value="ECO:0007669"/>
    <property type="project" value="UniProtKB-SubCell"/>
</dbReference>
<dbReference type="FunFam" id="3.60.70.12:FF:000001">
    <property type="entry name" value="Arginine biosynthesis bifunctional protein ArgJ, chloroplastic"/>
    <property type="match status" value="1"/>
</dbReference>
<feature type="binding site" evidence="11">
    <location>
        <position position="415"/>
    </location>
    <ligand>
        <name>substrate</name>
    </ligand>
</feature>
<evidence type="ECO:0000256" key="9">
    <source>
        <dbReference type="ARBA" id="ARBA00023268"/>
    </source>
</evidence>
<dbReference type="Gene3D" id="3.60.70.12">
    <property type="entry name" value="L-amino peptidase D-ALA esterase/amidase"/>
    <property type="match status" value="1"/>
</dbReference>
<comment type="pathway">
    <text evidence="11">Amino-acid biosynthesis; L-arginine biosynthesis; N(2)-acetyl-L-ornithine from L-glutamate: step 1/4.</text>
</comment>
<comment type="subunit">
    <text evidence="3 11">Heterotetramer of two alpha and two beta chains.</text>
</comment>
<feature type="site" description="Involved in the stabilization of negative charge on the oxyanion by the formation of the oxyanion hole" evidence="11">
    <location>
        <position position="124"/>
    </location>
</feature>
<dbReference type="EC" id="2.3.1.35" evidence="11"/>
<dbReference type="RefSeq" id="WP_046476750.1">
    <property type="nucleotide sequence ID" value="NZ_LN829118.1"/>
</dbReference>
<feature type="binding site" evidence="11">
    <location>
        <position position="410"/>
    </location>
    <ligand>
        <name>substrate</name>
    </ligand>
</feature>
<feature type="chain" id="PRO_5023342874" description="Arginine biosynthesis bifunctional protein ArgJ beta chain" evidence="11">
    <location>
        <begin position="197"/>
        <end position="415"/>
    </location>
</feature>
<dbReference type="KEGG" id="fil:BN1229_v1_0794"/>
<evidence type="ECO:0000256" key="10">
    <source>
        <dbReference type="ARBA" id="ARBA00023315"/>
    </source>
</evidence>
<keyword evidence="8 11" id="KW-0068">Autocatalytic cleavage</keyword>
<dbReference type="InterPro" id="IPR002813">
    <property type="entry name" value="Arg_biosynth_ArgJ"/>
</dbReference>
<comment type="similarity">
    <text evidence="2 11">Belongs to the ArgJ family.</text>
</comment>
<dbReference type="HAMAP" id="MF_01106">
    <property type="entry name" value="ArgJ"/>
    <property type="match status" value="1"/>
</dbReference>
<dbReference type="GO" id="GO:0004042">
    <property type="term" value="F:L-glutamate N-acetyltransferase activity"/>
    <property type="evidence" value="ECO:0007669"/>
    <property type="project" value="UniProtKB-UniRule"/>
</dbReference>
<comment type="catalytic activity">
    <reaction evidence="11">
        <text>N(2)-acetyl-L-ornithine + L-glutamate = N-acetyl-L-glutamate + L-ornithine</text>
        <dbReference type="Rhea" id="RHEA:15349"/>
        <dbReference type="ChEBI" id="CHEBI:29985"/>
        <dbReference type="ChEBI" id="CHEBI:44337"/>
        <dbReference type="ChEBI" id="CHEBI:46911"/>
        <dbReference type="ChEBI" id="CHEBI:57805"/>
        <dbReference type="EC" id="2.3.1.35"/>
    </reaction>
</comment>
<feature type="binding site" evidence="11">
    <location>
        <position position="287"/>
    </location>
    <ligand>
        <name>substrate</name>
    </ligand>
</feature>
<keyword evidence="13" id="KW-1185">Reference proteome</keyword>
<evidence type="ECO:0000256" key="1">
    <source>
        <dbReference type="ARBA" id="ARBA00004496"/>
    </source>
</evidence>
<dbReference type="InterPro" id="IPR016117">
    <property type="entry name" value="ArgJ-like_dom_sf"/>
</dbReference>
<evidence type="ECO:0000256" key="2">
    <source>
        <dbReference type="ARBA" id="ARBA00006774"/>
    </source>
</evidence>
<dbReference type="GO" id="GO:0006592">
    <property type="term" value="P:ornithine biosynthetic process"/>
    <property type="evidence" value="ECO:0007669"/>
    <property type="project" value="TreeGrafter"/>
</dbReference>
<dbReference type="NCBIfam" id="NF003802">
    <property type="entry name" value="PRK05388.1"/>
    <property type="match status" value="1"/>
</dbReference>
<evidence type="ECO:0000256" key="8">
    <source>
        <dbReference type="ARBA" id="ARBA00022813"/>
    </source>
</evidence>
<dbReference type="KEGG" id="fiy:BN1229_v1_0798"/>
<dbReference type="UniPathway" id="UPA00068">
    <property type="reaction ID" value="UER00106"/>
</dbReference>
<keyword evidence="4 11" id="KW-0963">Cytoplasm</keyword>
<comment type="catalytic activity">
    <reaction evidence="11">
        <text>L-glutamate + acetyl-CoA = N-acetyl-L-glutamate + CoA + H(+)</text>
        <dbReference type="Rhea" id="RHEA:24292"/>
        <dbReference type="ChEBI" id="CHEBI:15378"/>
        <dbReference type="ChEBI" id="CHEBI:29985"/>
        <dbReference type="ChEBI" id="CHEBI:44337"/>
        <dbReference type="ChEBI" id="CHEBI:57287"/>
        <dbReference type="ChEBI" id="CHEBI:57288"/>
        <dbReference type="EC" id="2.3.1.1"/>
    </reaction>
</comment>
<evidence type="ECO:0000256" key="7">
    <source>
        <dbReference type="ARBA" id="ARBA00022679"/>
    </source>
</evidence>
<keyword evidence="6 11" id="KW-0028">Amino-acid biosynthesis</keyword>
<name>A0A0D6JBE6_9HYPH</name>
<comment type="pathway">
    <text evidence="11">Amino-acid biosynthesis; L-arginine biosynthesis; L-ornithine and N-acetyl-L-glutamate from L-glutamate and N(2)-acetyl-L-ornithine (cyclic): step 1/1.</text>
</comment>
<gene>
    <name evidence="11 12" type="primary">argJ</name>
    <name evidence="12" type="ORF">YBN1229_v1_0798</name>
</gene>
<dbReference type="GO" id="GO:0004358">
    <property type="term" value="F:L-glutamate N-acetyltransferase activity, acting on acetyl-L-ornithine as donor"/>
    <property type="evidence" value="ECO:0007669"/>
    <property type="project" value="UniProtKB-UniRule"/>
</dbReference>
<keyword evidence="9 11" id="KW-0511">Multifunctional enzyme</keyword>
<feature type="binding site" evidence="11">
    <location>
        <position position="160"/>
    </location>
    <ligand>
        <name>substrate</name>
    </ligand>
</feature>
<feature type="binding site" evidence="11">
    <location>
        <position position="186"/>
    </location>
    <ligand>
        <name>substrate</name>
    </ligand>
</feature>
<dbReference type="InterPro" id="IPR042195">
    <property type="entry name" value="ArgJ_beta_C"/>
</dbReference>
<dbReference type="AlphaFoldDB" id="A0A0D6JBE6"/>
<evidence type="ECO:0000256" key="5">
    <source>
        <dbReference type="ARBA" id="ARBA00022571"/>
    </source>
</evidence>
<dbReference type="Gene3D" id="3.10.20.340">
    <property type="entry name" value="ArgJ beta chain, C-terminal domain"/>
    <property type="match status" value="1"/>
</dbReference>
<evidence type="ECO:0000313" key="13">
    <source>
        <dbReference type="Proteomes" id="UP000033187"/>
    </source>
</evidence>
<organism evidence="12 13">
    <name type="scientific">Candidatus Filomicrobium marinum</name>
    <dbReference type="NCBI Taxonomy" id="1608628"/>
    <lineage>
        <taxon>Bacteria</taxon>
        <taxon>Pseudomonadati</taxon>
        <taxon>Pseudomonadota</taxon>
        <taxon>Alphaproteobacteria</taxon>
        <taxon>Hyphomicrobiales</taxon>
        <taxon>Hyphomicrobiaceae</taxon>
        <taxon>Filomicrobium</taxon>
    </lineage>
</organism>
<comment type="subcellular location">
    <subcellularLocation>
        <location evidence="1 11">Cytoplasm</location>
    </subcellularLocation>
</comment>
<sequence>MGSPPPLSPFAPKSLPQAAPVEGVRLAVAEAGIRYKGRKDLMVAVLDPGTVVAGVLTQSKTRSAPVDWCAAQLRHGCARALVVNSGNANAFTGKRGQEAVEITAAAAAEAVGCAPEEVMLASTGVIGEPMDAGAFSHLLKGLATEAAPDALLPAAQAIMTTDTYPKLVSVSVDLDGVPVRIAGFAKGAGMIAPDMATMLSFIFTDAPIAHPVLQALVSELADQTFNCITVDGDTSTSDTVLVFATGKAAERGAAEIADAMDPRVPAFSAALKGVMHDLAMAIVKDGEGLSKFVEIEVTGAESDKAARTIAFSIANSPIMKAAIAGEDPNWGRVVMAVGKSGEAADRDRLSIWFGPHLVAKEGERAPEYVEQTVAQYMKNAEIKICVDVGIGGGHARVWTCDLTHAYISINADYRS</sequence>
<feature type="chain" id="PRO_5023342873" description="Arginine biosynthesis bifunctional protein ArgJ alpha chain" evidence="11">
    <location>
        <begin position="1"/>
        <end position="196"/>
    </location>
</feature>
<feature type="site" description="Involved in the stabilization of negative charge on the oxyanion by the formation of the oxyanion hole" evidence="11">
    <location>
        <position position="123"/>
    </location>
</feature>
<dbReference type="NCBIfam" id="TIGR00120">
    <property type="entry name" value="ArgJ"/>
    <property type="match status" value="1"/>
</dbReference>
<proteinExistence type="inferred from homology"/>
<feature type="site" description="Cleavage; by autolysis" evidence="11">
    <location>
        <begin position="196"/>
        <end position="197"/>
    </location>
</feature>
<accession>A0A0D6JBE6</accession>
<dbReference type="OrthoDB" id="9804242at2"/>
<keyword evidence="7 11" id="KW-0808">Transferase</keyword>
<evidence type="ECO:0000256" key="3">
    <source>
        <dbReference type="ARBA" id="ARBA00011475"/>
    </source>
</evidence>
<dbReference type="SUPFAM" id="SSF56266">
    <property type="entry name" value="DmpA/ArgJ-like"/>
    <property type="match status" value="1"/>
</dbReference>
<protein>
    <recommendedName>
        <fullName evidence="11">Arginine biosynthesis bifunctional protein ArgJ</fullName>
    </recommendedName>
    <domain>
        <recommendedName>
            <fullName evidence="11">Glutamate N-acetyltransferase</fullName>
            <ecNumber evidence="11">2.3.1.35</ecNumber>
        </recommendedName>
        <alternativeName>
            <fullName evidence="11">Ornithine acetyltransferase</fullName>
            <shortName evidence="11">OATase</shortName>
        </alternativeName>
        <alternativeName>
            <fullName evidence="11">Ornithine transacetylase</fullName>
        </alternativeName>
    </domain>
    <domain>
        <recommendedName>
            <fullName evidence="11">Amino-acid acetyltransferase</fullName>
            <ecNumber evidence="11">2.3.1.1</ecNumber>
        </recommendedName>
        <alternativeName>
            <fullName evidence="11">N-acetylglutamate synthase</fullName>
            <shortName evidence="11">AGSase</shortName>
        </alternativeName>
    </domain>
    <component>
        <recommendedName>
            <fullName evidence="11">Arginine biosynthesis bifunctional protein ArgJ alpha chain</fullName>
        </recommendedName>
    </component>
    <component>
        <recommendedName>
            <fullName evidence="11">Arginine biosynthesis bifunctional protein ArgJ beta chain</fullName>
        </recommendedName>
    </component>
</protein>
<evidence type="ECO:0000256" key="4">
    <source>
        <dbReference type="ARBA" id="ARBA00022490"/>
    </source>
</evidence>
<comment type="function">
    <text evidence="11">Catalyzes two activities which are involved in the cyclic version of arginine biosynthesis: the synthesis of N-acetylglutamate from glutamate and acetyl-CoA as the acetyl donor, and of ornithine by transacetylation between N(2)-acetylornithine and glutamate.</text>
</comment>
<feature type="binding site" evidence="11">
    <location>
        <position position="197"/>
    </location>
    <ligand>
        <name>substrate</name>
    </ligand>
</feature>
<dbReference type="PANTHER" id="PTHR23100">
    <property type="entry name" value="ARGININE BIOSYNTHESIS BIFUNCTIONAL PROTEIN ARGJ"/>
    <property type="match status" value="1"/>
</dbReference>
<evidence type="ECO:0000313" key="12">
    <source>
        <dbReference type="EMBL" id="CPR16415.1"/>
    </source>
</evidence>
<evidence type="ECO:0000256" key="11">
    <source>
        <dbReference type="HAMAP-Rule" id="MF_01106"/>
    </source>
</evidence>
<dbReference type="GO" id="GO:0006526">
    <property type="term" value="P:L-arginine biosynthetic process"/>
    <property type="evidence" value="ECO:0007669"/>
    <property type="project" value="UniProtKB-UniRule"/>
</dbReference>
<feature type="active site" description="Nucleophile" evidence="11">
    <location>
        <position position="197"/>
    </location>
</feature>
<reference evidence="13" key="1">
    <citation type="submission" date="2015-02" db="EMBL/GenBank/DDBJ databases">
        <authorList>
            <person name="Chooi Y.-H."/>
        </authorList>
    </citation>
    <scope>NUCLEOTIDE SEQUENCE [LARGE SCALE GENOMIC DNA]</scope>
    <source>
        <strain evidence="13">strain Y</strain>
    </source>
</reference>
<dbReference type="Proteomes" id="UP000033187">
    <property type="component" value="Chromosome 1"/>
</dbReference>
<dbReference type="CDD" id="cd02152">
    <property type="entry name" value="OAT"/>
    <property type="match status" value="1"/>
</dbReference>
<keyword evidence="10 11" id="KW-0012">Acyltransferase</keyword>
<dbReference type="EMBL" id="LN829119">
    <property type="protein sequence ID" value="CPR16415.1"/>
    <property type="molecule type" value="Genomic_DNA"/>
</dbReference>
<evidence type="ECO:0000256" key="6">
    <source>
        <dbReference type="ARBA" id="ARBA00022605"/>
    </source>
</evidence>
<dbReference type="FunFam" id="3.10.20.340:FF:000003">
    <property type="entry name" value="Arginine biosynthesis bifunctional protein ArgJ"/>
    <property type="match status" value="1"/>
</dbReference>